<dbReference type="PANTHER" id="PTHR21666">
    <property type="entry name" value="PEPTIDASE-RELATED"/>
    <property type="match status" value="1"/>
</dbReference>
<dbReference type="PROSITE" id="PS51257">
    <property type="entry name" value="PROKAR_LIPOPROTEIN"/>
    <property type="match status" value="1"/>
</dbReference>
<organism evidence="11 12">
    <name type="scientific">Methylocystis heyeri</name>
    <dbReference type="NCBI Taxonomy" id="391905"/>
    <lineage>
        <taxon>Bacteria</taxon>
        <taxon>Pseudomonadati</taxon>
        <taxon>Pseudomonadota</taxon>
        <taxon>Alphaproteobacteria</taxon>
        <taxon>Hyphomicrobiales</taxon>
        <taxon>Methylocystaceae</taxon>
        <taxon>Methylocystis</taxon>
    </lineage>
</organism>
<evidence type="ECO:0000256" key="2">
    <source>
        <dbReference type="ARBA" id="ARBA00022670"/>
    </source>
</evidence>
<evidence type="ECO:0000313" key="12">
    <source>
        <dbReference type="Proteomes" id="UP000309061"/>
    </source>
</evidence>
<keyword evidence="2" id="KW-0645">Protease</keyword>
<dbReference type="AlphaFoldDB" id="A0A6B8KM72"/>
<dbReference type="CDD" id="cd12797">
    <property type="entry name" value="M23_peptidase"/>
    <property type="match status" value="1"/>
</dbReference>
<feature type="signal peptide" evidence="9">
    <location>
        <begin position="1"/>
        <end position="29"/>
    </location>
</feature>
<dbReference type="EMBL" id="CP046052">
    <property type="protein sequence ID" value="QGM48110.1"/>
    <property type="molecule type" value="Genomic_DNA"/>
</dbReference>
<evidence type="ECO:0000259" key="10">
    <source>
        <dbReference type="Pfam" id="PF01551"/>
    </source>
</evidence>
<dbReference type="PANTHER" id="PTHR21666:SF288">
    <property type="entry name" value="CELL DIVISION PROTEIN YTFB"/>
    <property type="match status" value="1"/>
</dbReference>
<evidence type="ECO:0000256" key="5">
    <source>
        <dbReference type="ARBA" id="ARBA00022833"/>
    </source>
</evidence>
<dbReference type="Gene3D" id="2.70.70.10">
    <property type="entry name" value="Glucose Permease (Domain IIA)"/>
    <property type="match status" value="1"/>
</dbReference>
<feature type="region of interest" description="Disordered" evidence="8">
    <location>
        <begin position="24"/>
        <end position="67"/>
    </location>
</feature>
<dbReference type="KEGG" id="mhey:H2LOC_015585"/>
<dbReference type="Pfam" id="PF01551">
    <property type="entry name" value="Peptidase_M23"/>
    <property type="match status" value="1"/>
</dbReference>
<evidence type="ECO:0000313" key="11">
    <source>
        <dbReference type="EMBL" id="QGM48110.1"/>
    </source>
</evidence>
<evidence type="ECO:0000256" key="1">
    <source>
        <dbReference type="ARBA" id="ARBA00001947"/>
    </source>
</evidence>
<dbReference type="GO" id="GO:0004222">
    <property type="term" value="F:metalloendopeptidase activity"/>
    <property type="evidence" value="ECO:0007669"/>
    <property type="project" value="TreeGrafter"/>
</dbReference>
<evidence type="ECO:0000256" key="4">
    <source>
        <dbReference type="ARBA" id="ARBA00022801"/>
    </source>
</evidence>
<reference evidence="11 12" key="1">
    <citation type="submission" date="2019-11" db="EMBL/GenBank/DDBJ databases">
        <title>The genome sequence of Methylocystis heyeri.</title>
        <authorList>
            <person name="Oshkin I.Y."/>
            <person name="Miroshnikov K."/>
            <person name="Dedysh S.N."/>
        </authorList>
    </citation>
    <scope>NUCLEOTIDE SEQUENCE [LARGE SCALE GENOMIC DNA]</scope>
    <source>
        <strain evidence="11 12">H2</strain>
    </source>
</reference>
<feature type="chain" id="PRO_5025536723" evidence="9">
    <location>
        <begin position="30"/>
        <end position="454"/>
    </location>
</feature>
<name>A0A6B8KM72_9HYPH</name>
<keyword evidence="6" id="KW-0482">Metalloprotease</keyword>
<evidence type="ECO:0000256" key="8">
    <source>
        <dbReference type="SAM" id="MobiDB-lite"/>
    </source>
</evidence>
<feature type="domain" description="M23ase beta-sheet core" evidence="10">
    <location>
        <begin position="338"/>
        <end position="440"/>
    </location>
</feature>
<feature type="coiled-coil region" evidence="7">
    <location>
        <begin position="169"/>
        <end position="273"/>
    </location>
</feature>
<keyword evidence="9" id="KW-0732">Signal</keyword>
<proteinExistence type="predicted"/>
<dbReference type="Proteomes" id="UP000309061">
    <property type="component" value="Chromosome"/>
</dbReference>
<evidence type="ECO:0000256" key="3">
    <source>
        <dbReference type="ARBA" id="ARBA00022723"/>
    </source>
</evidence>
<dbReference type="InterPro" id="IPR016047">
    <property type="entry name" value="M23ase_b-sheet_dom"/>
</dbReference>
<dbReference type="InterPro" id="IPR050570">
    <property type="entry name" value="Cell_wall_metabolism_enzyme"/>
</dbReference>
<dbReference type="OrthoDB" id="9809144at2"/>
<keyword evidence="3" id="KW-0479">Metal-binding</keyword>
<dbReference type="GO" id="GO:0046872">
    <property type="term" value="F:metal ion binding"/>
    <property type="evidence" value="ECO:0007669"/>
    <property type="project" value="UniProtKB-KW"/>
</dbReference>
<dbReference type="InterPro" id="IPR011055">
    <property type="entry name" value="Dup_hybrid_motif"/>
</dbReference>
<evidence type="ECO:0000256" key="9">
    <source>
        <dbReference type="SAM" id="SignalP"/>
    </source>
</evidence>
<comment type="cofactor">
    <cofactor evidence="1">
        <name>Zn(2+)</name>
        <dbReference type="ChEBI" id="CHEBI:29105"/>
    </cofactor>
</comment>
<keyword evidence="4" id="KW-0378">Hydrolase</keyword>
<evidence type="ECO:0000256" key="7">
    <source>
        <dbReference type="SAM" id="Coils"/>
    </source>
</evidence>
<evidence type="ECO:0000256" key="6">
    <source>
        <dbReference type="ARBA" id="ARBA00023049"/>
    </source>
</evidence>
<dbReference type="SUPFAM" id="SSF51261">
    <property type="entry name" value="Duplicated hybrid motif"/>
    <property type="match status" value="1"/>
</dbReference>
<keyword evidence="12" id="KW-1185">Reference proteome</keyword>
<keyword evidence="5" id="KW-0862">Zinc</keyword>
<protein>
    <submittedName>
        <fullName evidence="11">Peptidoglycan DD-metalloendopeptidase family protein</fullName>
    </submittedName>
</protein>
<accession>A0A6B8KM72</accession>
<dbReference type="Gene3D" id="6.10.250.3150">
    <property type="match status" value="1"/>
</dbReference>
<gene>
    <name evidence="11" type="ORF">H2LOC_015585</name>
</gene>
<dbReference type="GO" id="GO:0006508">
    <property type="term" value="P:proteolysis"/>
    <property type="evidence" value="ECO:0007669"/>
    <property type="project" value="UniProtKB-KW"/>
</dbReference>
<keyword evidence="7" id="KW-0175">Coiled coil</keyword>
<sequence length="454" mass="48392">MGGPRSAAFAFSCALGSCALGLAAGPLRAESPPPPKPAPSADEGELSAKRLQLRGVEDTISASEEQKRKIESEIATLQGERERLSQTLLDATARLRATEESAQEVEKRLDELTVGEDAILQSLQARRALVGEVLLVLQRMGRRPPPALLAQPEDILEAIRASMAMGAVLPQMRAEMAALQIDLEKLSRLRDDIRDQQANLLREKESLNVQRANLAPMIEARQKALKEAETARAAQSERARALAAQASGIKDLIARMEAESEAARRAAQAARDADARREADDAALSREQRAAALSAPFHDPARLAPAVAFADLKGRLPLPASGQILRRFGAPDGYGGTEKGMSLAAREKGVVIAPADGWIAFSGPYRSYGQLLIINAGGGYYVVLAGMARINVSVGQFVLAGEPVASMGDGSAQTAATIAIGAKQPILYVEFRKDGNSIDPGPWWARSDMRKVGG</sequence>